<dbReference type="AlphaFoldDB" id="A0A4S4D7F6"/>
<feature type="coiled-coil region" evidence="4">
    <location>
        <begin position="585"/>
        <end position="612"/>
    </location>
</feature>
<dbReference type="InterPro" id="IPR027356">
    <property type="entry name" value="NPH3_dom"/>
</dbReference>
<dbReference type="InterPro" id="IPR011333">
    <property type="entry name" value="SKP1/BTB/POZ_sf"/>
</dbReference>
<dbReference type="GO" id="GO:0016567">
    <property type="term" value="P:protein ubiquitination"/>
    <property type="evidence" value="ECO:0007669"/>
    <property type="project" value="UniProtKB-UniPathway"/>
</dbReference>
<protein>
    <recommendedName>
        <fullName evidence="9">NPH3 domain-containing protein</fullName>
    </recommendedName>
</protein>
<evidence type="ECO:0000256" key="3">
    <source>
        <dbReference type="PROSITE-ProRule" id="PRU00982"/>
    </source>
</evidence>
<dbReference type="PROSITE" id="PS50097">
    <property type="entry name" value="BTB"/>
    <property type="match status" value="1"/>
</dbReference>
<reference evidence="7 8" key="1">
    <citation type="journal article" date="2018" name="Proc. Natl. Acad. Sci. U.S.A.">
        <title>Draft genome sequence of Camellia sinensis var. sinensis provides insights into the evolution of the tea genome and tea quality.</title>
        <authorList>
            <person name="Wei C."/>
            <person name="Yang H."/>
            <person name="Wang S."/>
            <person name="Zhao J."/>
            <person name="Liu C."/>
            <person name="Gao L."/>
            <person name="Xia E."/>
            <person name="Lu Y."/>
            <person name="Tai Y."/>
            <person name="She G."/>
            <person name="Sun J."/>
            <person name="Cao H."/>
            <person name="Tong W."/>
            <person name="Gao Q."/>
            <person name="Li Y."/>
            <person name="Deng W."/>
            <person name="Jiang X."/>
            <person name="Wang W."/>
            <person name="Chen Q."/>
            <person name="Zhang S."/>
            <person name="Li H."/>
            <person name="Wu J."/>
            <person name="Wang P."/>
            <person name="Li P."/>
            <person name="Shi C."/>
            <person name="Zheng F."/>
            <person name="Jian J."/>
            <person name="Huang B."/>
            <person name="Shan D."/>
            <person name="Shi M."/>
            <person name="Fang C."/>
            <person name="Yue Y."/>
            <person name="Li F."/>
            <person name="Li D."/>
            <person name="Wei S."/>
            <person name="Han B."/>
            <person name="Jiang C."/>
            <person name="Yin Y."/>
            <person name="Xia T."/>
            <person name="Zhang Z."/>
            <person name="Bennetzen J.L."/>
            <person name="Zhao S."/>
            <person name="Wan X."/>
        </authorList>
    </citation>
    <scope>NUCLEOTIDE SEQUENCE [LARGE SCALE GENOMIC DNA]</scope>
    <source>
        <strain evidence="8">cv. Shuchazao</strain>
        <tissue evidence="7">Leaf</tissue>
    </source>
</reference>
<evidence type="ECO:0000259" key="6">
    <source>
        <dbReference type="PROSITE" id="PS51649"/>
    </source>
</evidence>
<evidence type="ECO:0008006" key="9">
    <source>
        <dbReference type="Google" id="ProtNLM"/>
    </source>
</evidence>
<evidence type="ECO:0000313" key="7">
    <source>
        <dbReference type="EMBL" id="THF98362.1"/>
    </source>
</evidence>
<keyword evidence="8" id="KW-1185">Reference proteome</keyword>
<name>A0A4S4D7F6_CAMSN</name>
<feature type="domain" description="NPH3" evidence="6">
    <location>
        <begin position="285"/>
        <end position="547"/>
    </location>
</feature>
<proteinExistence type="inferred from homology"/>
<comment type="similarity">
    <text evidence="3">Belongs to the NPH3 family.</text>
</comment>
<dbReference type="Pfam" id="PF00651">
    <property type="entry name" value="BTB"/>
    <property type="match status" value="1"/>
</dbReference>
<evidence type="ECO:0000259" key="5">
    <source>
        <dbReference type="PROSITE" id="PS50097"/>
    </source>
</evidence>
<dbReference type="STRING" id="542762.A0A4S4D7F6"/>
<dbReference type="SMART" id="SM00225">
    <property type="entry name" value="BTB"/>
    <property type="match status" value="1"/>
</dbReference>
<dbReference type="EMBL" id="SDRB02012223">
    <property type="protein sequence ID" value="THF98362.1"/>
    <property type="molecule type" value="Genomic_DNA"/>
</dbReference>
<dbReference type="PANTHER" id="PTHR32370">
    <property type="entry name" value="OS12G0117600 PROTEIN"/>
    <property type="match status" value="1"/>
</dbReference>
<comment type="pathway">
    <text evidence="1">Protein modification; protein ubiquitination.</text>
</comment>
<sequence length="616" mass="71243">MPFYKFILDVISIGKGQNRASAVTVETKSPIWMNQVSLAFGLRKMNYKFLIPGHKKSSMESTSLQRRNPTSGTLFGRQNNRCVIYSTNSSMVAESVERRNQSWFYRMKVESDLIIQVEENIFHLHKLPMVSRSGYLNRLIFQRKGINSSPNIRIDNFPGGAKFFELIVKFCYGWKVDLTATNIAPLYCAAHFLEMSDDFEQQNLISQTESFLSFLIFSSWKDTFRIFKSCESISSWARDLQILKRCSEAVAWKACANAKAIESDNNEVECLSVLPDNVNGNVIDGWWFEDVSLLRIDHFIEVIESIKRKVVRTKLVGLCIAHWTVKRLSKIKFGLENVTQQEDMPLELQKVTIESLIRVLPVEENSVSFNFLLHLLKIGVIMKIDSELLNMLEKRVIFVLEKSRAKDLLVRNYEPGGAVYDVTIIARVVEAYLLLVSSNPPSRIFVIGRLVDEYLTLVARDENLEVKNFQLLIEALPRNARYCNDNLYRAIDMYLKAHPSLTEEERNGICRAMEYHKLSQEARKHAMKNDRLPLNIITRFILLDQVNMTRSITTNGTNYQRTKSQAIMRASRGLGKARINSRKEIETMKQDVERIKVKLSELQLHKMELQRQVRRQ</sequence>
<dbReference type="SUPFAM" id="SSF54695">
    <property type="entry name" value="POZ domain"/>
    <property type="match status" value="1"/>
</dbReference>
<dbReference type="InterPro" id="IPR043454">
    <property type="entry name" value="NPH3/RPT2-like"/>
</dbReference>
<keyword evidence="2" id="KW-0833">Ubl conjugation pathway</keyword>
<gene>
    <name evidence="7" type="ORF">TEA_027388</name>
</gene>
<dbReference type="Proteomes" id="UP000306102">
    <property type="component" value="Unassembled WGS sequence"/>
</dbReference>
<dbReference type="Pfam" id="PF03000">
    <property type="entry name" value="NPH3"/>
    <property type="match status" value="1"/>
</dbReference>
<dbReference type="UniPathway" id="UPA00143"/>
<organism evidence="7 8">
    <name type="scientific">Camellia sinensis var. sinensis</name>
    <name type="common">China tea</name>
    <dbReference type="NCBI Taxonomy" id="542762"/>
    <lineage>
        <taxon>Eukaryota</taxon>
        <taxon>Viridiplantae</taxon>
        <taxon>Streptophyta</taxon>
        <taxon>Embryophyta</taxon>
        <taxon>Tracheophyta</taxon>
        <taxon>Spermatophyta</taxon>
        <taxon>Magnoliopsida</taxon>
        <taxon>eudicotyledons</taxon>
        <taxon>Gunneridae</taxon>
        <taxon>Pentapetalae</taxon>
        <taxon>asterids</taxon>
        <taxon>Ericales</taxon>
        <taxon>Theaceae</taxon>
        <taxon>Camellia</taxon>
    </lineage>
</organism>
<keyword evidence="4" id="KW-0175">Coiled coil</keyword>
<accession>A0A4S4D7F6</accession>
<comment type="caution">
    <text evidence="7">The sequence shown here is derived from an EMBL/GenBank/DDBJ whole genome shotgun (WGS) entry which is preliminary data.</text>
</comment>
<evidence type="ECO:0000256" key="2">
    <source>
        <dbReference type="ARBA" id="ARBA00022786"/>
    </source>
</evidence>
<evidence type="ECO:0000256" key="4">
    <source>
        <dbReference type="SAM" id="Coils"/>
    </source>
</evidence>
<dbReference type="InterPro" id="IPR000210">
    <property type="entry name" value="BTB/POZ_dom"/>
</dbReference>
<evidence type="ECO:0000313" key="8">
    <source>
        <dbReference type="Proteomes" id="UP000306102"/>
    </source>
</evidence>
<evidence type="ECO:0000256" key="1">
    <source>
        <dbReference type="ARBA" id="ARBA00004906"/>
    </source>
</evidence>
<dbReference type="PROSITE" id="PS51649">
    <property type="entry name" value="NPH3"/>
    <property type="match status" value="1"/>
</dbReference>
<feature type="domain" description="BTB" evidence="5">
    <location>
        <begin position="111"/>
        <end position="180"/>
    </location>
</feature>
<dbReference type="Gene3D" id="3.30.710.10">
    <property type="entry name" value="Potassium Channel Kv1.1, Chain A"/>
    <property type="match status" value="1"/>
</dbReference>